<sequence>MSAAYQNLPKSSLCQPALSQNKPLLITTGEPAGIGMDIVLDILPKLTGRWLIAADAVALYERAKQLKAAGVIDRLPAWSIIDVPDGIEQLPTAWFEQSDYPSKIPHETGDDLFYSSKSSDVVILNIACHEKVKPSELNPANAIMVEKQLRLAHQLAMANQVAAIITAPIQKSVMIEAGILLDNGTPFSGHTEYFMHKAACDKVVMMLANAAMKVALVTTHLPLRQVADAINFDEIIKTVQITHQALVEQFAIAKPKILVCGLNPHAGEQGHLGDEELTIINPALAQMQAAGIDVSFAMPADTLFTKPHLDSCDAVIAMYHDQGLAPLKSHGFGDTVNITLGLPYVRTSVDHGTALDLAGRGGASSSSLWQAINYAQKMTAG</sequence>
<dbReference type="STRING" id="34061.B0189_02385"/>
<evidence type="ECO:0000256" key="3">
    <source>
        <dbReference type="ARBA" id="ARBA00023027"/>
    </source>
</evidence>
<dbReference type="PANTHER" id="PTHR30004">
    <property type="entry name" value="4-HYDROXYTHREONINE-4-PHOSPHATE DEHYDROGENASE"/>
    <property type="match status" value="1"/>
</dbReference>
<keyword evidence="5" id="KW-1185">Reference proteome</keyword>
<dbReference type="NCBIfam" id="TIGR00557">
    <property type="entry name" value="pdxA"/>
    <property type="match status" value="1"/>
</dbReference>
<dbReference type="GO" id="GO:0046872">
    <property type="term" value="F:metal ion binding"/>
    <property type="evidence" value="ECO:0007669"/>
    <property type="project" value="UniProtKB-KW"/>
</dbReference>
<dbReference type="Gene3D" id="3.40.718.10">
    <property type="entry name" value="Isopropylmalate Dehydrogenase"/>
    <property type="match status" value="1"/>
</dbReference>
<dbReference type="PANTHER" id="PTHR30004:SF5">
    <property type="entry name" value="4-HYDROXYTHREONINE-4-PHOSPHATE DEHYDROGENASE"/>
    <property type="match status" value="1"/>
</dbReference>
<dbReference type="GO" id="GO:0008615">
    <property type="term" value="P:pyridoxine biosynthetic process"/>
    <property type="evidence" value="ECO:0007669"/>
    <property type="project" value="TreeGrafter"/>
</dbReference>
<evidence type="ECO:0000256" key="2">
    <source>
        <dbReference type="ARBA" id="ARBA00023002"/>
    </source>
</evidence>
<dbReference type="AlphaFoldDB" id="A0A1N7END7"/>
<gene>
    <name evidence="4" type="ORF">SAMN02745664_10644</name>
</gene>
<proteinExistence type="predicted"/>
<name>A0A1N7END7_9GAMM</name>
<organism evidence="4 5">
    <name type="scientific">Moraxella cuniculi DSM 21768</name>
    <dbReference type="NCBI Taxonomy" id="1122245"/>
    <lineage>
        <taxon>Bacteria</taxon>
        <taxon>Pseudomonadati</taxon>
        <taxon>Pseudomonadota</taxon>
        <taxon>Gammaproteobacteria</taxon>
        <taxon>Moraxellales</taxon>
        <taxon>Moraxellaceae</taxon>
        <taxon>Moraxella</taxon>
    </lineage>
</organism>
<dbReference type="GO" id="GO:0042823">
    <property type="term" value="P:pyridoxal phosphate biosynthetic process"/>
    <property type="evidence" value="ECO:0007669"/>
    <property type="project" value="TreeGrafter"/>
</dbReference>
<accession>A0A1N7END7</accession>
<evidence type="ECO:0000313" key="4">
    <source>
        <dbReference type="EMBL" id="SIR89584.1"/>
    </source>
</evidence>
<reference evidence="5" key="1">
    <citation type="submission" date="2017-01" db="EMBL/GenBank/DDBJ databases">
        <authorList>
            <person name="Varghese N."/>
            <person name="Submissions S."/>
        </authorList>
    </citation>
    <scope>NUCLEOTIDE SEQUENCE [LARGE SCALE GENOMIC DNA]</scope>
    <source>
        <strain evidence="5">DSM 21768</strain>
    </source>
</reference>
<dbReference type="EMBL" id="FTNU01000006">
    <property type="protein sequence ID" value="SIR89584.1"/>
    <property type="molecule type" value="Genomic_DNA"/>
</dbReference>
<protein>
    <submittedName>
        <fullName evidence="4">4-hydroxythreonine-4-phosphate dehydrogenase</fullName>
    </submittedName>
</protein>
<dbReference type="SUPFAM" id="SSF53659">
    <property type="entry name" value="Isocitrate/Isopropylmalate dehydrogenase-like"/>
    <property type="match status" value="1"/>
</dbReference>
<evidence type="ECO:0000256" key="1">
    <source>
        <dbReference type="ARBA" id="ARBA00022723"/>
    </source>
</evidence>
<evidence type="ECO:0000313" key="5">
    <source>
        <dbReference type="Proteomes" id="UP000187495"/>
    </source>
</evidence>
<keyword evidence="3" id="KW-0520">NAD</keyword>
<keyword evidence="2" id="KW-0560">Oxidoreductase</keyword>
<dbReference type="Pfam" id="PF04166">
    <property type="entry name" value="PdxA"/>
    <property type="match status" value="1"/>
</dbReference>
<dbReference type="InterPro" id="IPR005255">
    <property type="entry name" value="PdxA_fam"/>
</dbReference>
<dbReference type="GO" id="GO:0051287">
    <property type="term" value="F:NAD binding"/>
    <property type="evidence" value="ECO:0007669"/>
    <property type="project" value="InterPro"/>
</dbReference>
<dbReference type="Proteomes" id="UP000187495">
    <property type="component" value="Unassembled WGS sequence"/>
</dbReference>
<keyword evidence="1" id="KW-0479">Metal-binding</keyword>
<dbReference type="GO" id="GO:0050570">
    <property type="term" value="F:4-hydroxythreonine-4-phosphate dehydrogenase activity"/>
    <property type="evidence" value="ECO:0007669"/>
    <property type="project" value="TreeGrafter"/>
</dbReference>